<dbReference type="Pfam" id="PF00293">
    <property type="entry name" value="NUDIX"/>
    <property type="match status" value="1"/>
</dbReference>
<dbReference type="AlphaFoldDB" id="H3ZF78"/>
<dbReference type="GO" id="GO:0006742">
    <property type="term" value="P:NADP+ catabolic process"/>
    <property type="evidence" value="ECO:0007669"/>
    <property type="project" value="TreeGrafter"/>
</dbReference>
<evidence type="ECO:0000256" key="8">
    <source>
        <dbReference type="ARBA" id="ARBA00023027"/>
    </source>
</evidence>
<dbReference type="RefSeq" id="WP_008950779.1">
    <property type="nucleotide sequence ID" value="NZ_AHTH01000032.1"/>
</dbReference>
<evidence type="ECO:0000256" key="6">
    <source>
        <dbReference type="ARBA" id="ARBA00022801"/>
    </source>
</evidence>
<protein>
    <recommendedName>
        <fullName evidence="4">NAD(+) diphosphatase</fullName>
        <ecNumber evidence="4">3.6.1.22</ecNumber>
    </recommendedName>
</protein>
<comment type="similarity">
    <text evidence="3">Belongs to the Nudix hydrolase family. NudC subfamily.</text>
</comment>
<dbReference type="InterPro" id="IPR015797">
    <property type="entry name" value="NUDIX_hydrolase-like_dom_sf"/>
</dbReference>
<evidence type="ECO:0000313" key="11">
    <source>
        <dbReference type="EMBL" id="EHR40763.1"/>
    </source>
</evidence>
<evidence type="ECO:0000256" key="4">
    <source>
        <dbReference type="ARBA" id="ARBA00012381"/>
    </source>
</evidence>
<keyword evidence="8" id="KW-0520">NAD</keyword>
<organism evidence="11 12">
    <name type="scientific">Alishewanella jeotgali KCTC 22429</name>
    <dbReference type="NCBI Taxonomy" id="1129374"/>
    <lineage>
        <taxon>Bacteria</taxon>
        <taxon>Pseudomonadati</taxon>
        <taxon>Pseudomonadota</taxon>
        <taxon>Gammaproteobacteria</taxon>
        <taxon>Alteromonadales</taxon>
        <taxon>Alteromonadaceae</taxon>
        <taxon>Alishewanella</taxon>
    </lineage>
</organism>
<dbReference type="Proteomes" id="UP000012046">
    <property type="component" value="Unassembled WGS sequence"/>
</dbReference>
<dbReference type="InterPro" id="IPR020084">
    <property type="entry name" value="NUDIX_hydrolase_CS"/>
</dbReference>
<dbReference type="CDD" id="cd03429">
    <property type="entry name" value="NUDIX_NADH_pyrophosphatase_Nudt13"/>
    <property type="match status" value="1"/>
</dbReference>
<dbReference type="GO" id="GO:0005829">
    <property type="term" value="C:cytosol"/>
    <property type="evidence" value="ECO:0007669"/>
    <property type="project" value="TreeGrafter"/>
</dbReference>
<dbReference type="eggNOG" id="COG2816">
    <property type="taxonomic scope" value="Bacteria"/>
</dbReference>
<evidence type="ECO:0000259" key="10">
    <source>
        <dbReference type="PROSITE" id="PS51462"/>
    </source>
</evidence>
<comment type="cofactor">
    <cofactor evidence="1">
        <name>Mg(2+)</name>
        <dbReference type="ChEBI" id="CHEBI:18420"/>
    </cofactor>
</comment>
<dbReference type="GO" id="GO:0035529">
    <property type="term" value="F:NADH pyrophosphatase activity"/>
    <property type="evidence" value="ECO:0007669"/>
    <property type="project" value="TreeGrafter"/>
</dbReference>
<evidence type="ECO:0000256" key="5">
    <source>
        <dbReference type="ARBA" id="ARBA00022723"/>
    </source>
</evidence>
<reference evidence="11 12" key="1">
    <citation type="journal article" date="2012" name="J. Bacteriol.">
        <title>Genome Sequence of Extracellular-Protease-Producing Alishewanella jeotgali Isolated from Traditional Korean Fermented Seafood.</title>
        <authorList>
            <person name="Jung J."/>
            <person name="Chun J."/>
            <person name="Park W."/>
        </authorList>
    </citation>
    <scope>NUCLEOTIDE SEQUENCE [LARGE SCALE GENOMIC DNA]</scope>
    <source>
        <strain evidence="11 12">KCTC 22429</strain>
    </source>
</reference>
<dbReference type="Gene3D" id="3.90.79.20">
    <property type="match status" value="1"/>
</dbReference>
<dbReference type="GO" id="GO:0046872">
    <property type="term" value="F:metal ion binding"/>
    <property type="evidence" value="ECO:0007669"/>
    <property type="project" value="UniProtKB-KW"/>
</dbReference>
<feature type="domain" description="Nudix hydrolase" evidence="10">
    <location>
        <begin position="135"/>
        <end position="261"/>
    </location>
</feature>
<sequence length="266" mass="29365">MIEHSVKVSSGQLAYWFIVSQGRLFLTADGTVPFTELAALPLQLADAMICKLGEYQQQPCYLVVYDDRPANEADWHSARALLEQGEALFQLAARATQVALFLQTHRFCGQCGSAMRLVNWELATLCHKCGHRCYPRIAPCVLVAVVKADKILLARSTRHKAGFFSVLAGFVESAETLEQAAVREVKEEVGIDITNLRYVGSQPWPFPHSLMTGFVADYAGGEIQCQPEEIAEAYWCPLHDLPETPGLQTLSGRLIALAQATQQQNA</sequence>
<comment type="catalytic activity">
    <reaction evidence="9">
        <text>a 5'-end NAD(+)-phospho-ribonucleoside in mRNA + H2O = a 5'-end phospho-adenosine-phospho-ribonucleoside in mRNA + beta-nicotinamide D-ribonucleotide + 2 H(+)</text>
        <dbReference type="Rhea" id="RHEA:60876"/>
        <dbReference type="Rhea" id="RHEA-COMP:15698"/>
        <dbReference type="Rhea" id="RHEA-COMP:15719"/>
        <dbReference type="ChEBI" id="CHEBI:14649"/>
        <dbReference type="ChEBI" id="CHEBI:15377"/>
        <dbReference type="ChEBI" id="CHEBI:15378"/>
        <dbReference type="ChEBI" id="CHEBI:144029"/>
        <dbReference type="ChEBI" id="CHEBI:144051"/>
    </reaction>
    <physiologicalReaction direction="left-to-right" evidence="9">
        <dbReference type="Rhea" id="RHEA:60877"/>
    </physiologicalReaction>
</comment>
<evidence type="ECO:0000256" key="7">
    <source>
        <dbReference type="ARBA" id="ARBA00022842"/>
    </source>
</evidence>
<dbReference type="Gene3D" id="3.90.79.10">
    <property type="entry name" value="Nucleoside Triphosphate Pyrophosphohydrolase"/>
    <property type="match status" value="1"/>
</dbReference>
<dbReference type="EMBL" id="AHTH01000032">
    <property type="protein sequence ID" value="EHR40763.1"/>
    <property type="molecule type" value="Genomic_DNA"/>
</dbReference>
<evidence type="ECO:0000256" key="2">
    <source>
        <dbReference type="ARBA" id="ARBA00001947"/>
    </source>
</evidence>
<keyword evidence="6" id="KW-0378">Hydrolase</keyword>
<keyword evidence="5" id="KW-0479">Metal-binding</keyword>
<evidence type="ECO:0000313" key="12">
    <source>
        <dbReference type="Proteomes" id="UP000012046"/>
    </source>
</evidence>
<name>H3ZF78_9ALTE</name>
<dbReference type="InterPro" id="IPR000086">
    <property type="entry name" value="NUDIX_hydrolase_dom"/>
</dbReference>
<comment type="caution">
    <text evidence="11">The sequence shown here is derived from an EMBL/GenBank/DDBJ whole genome shotgun (WGS) entry which is preliminary data.</text>
</comment>
<dbReference type="InterPro" id="IPR050241">
    <property type="entry name" value="NAD-cap_RNA_hydrolase_NudC"/>
</dbReference>
<dbReference type="Pfam" id="PF09297">
    <property type="entry name" value="Zn_ribbon_NUD"/>
    <property type="match status" value="1"/>
</dbReference>
<dbReference type="NCBIfam" id="NF001299">
    <property type="entry name" value="PRK00241.1"/>
    <property type="match status" value="1"/>
</dbReference>
<gene>
    <name evidence="11" type="ORF">AJE_10084</name>
</gene>
<evidence type="ECO:0000256" key="1">
    <source>
        <dbReference type="ARBA" id="ARBA00001946"/>
    </source>
</evidence>
<dbReference type="PANTHER" id="PTHR42904">
    <property type="entry name" value="NUDIX HYDROLASE, NUDC SUBFAMILY"/>
    <property type="match status" value="1"/>
</dbReference>
<dbReference type="InterPro" id="IPR049734">
    <property type="entry name" value="NudC-like_C"/>
</dbReference>
<dbReference type="PANTHER" id="PTHR42904:SF6">
    <property type="entry name" value="NAD-CAPPED RNA HYDROLASE NUDT12"/>
    <property type="match status" value="1"/>
</dbReference>
<dbReference type="STRING" id="1129374.AJE_10084"/>
<accession>H3ZF78</accession>
<dbReference type="Pfam" id="PF09296">
    <property type="entry name" value="NUDIX-like"/>
    <property type="match status" value="1"/>
</dbReference>
<dbReference type="PROSITE" id="PS00893">
    <property type="entry name" value="NUDIX_BOX"/>
    <property type="match status" value="1"/>
</dbReference>
<dbReference type="PROSITE" id="PS51462">
    <property type="entry name" value="NUDIX"/>
    <property type="match status" value="1"/>
</dbReference>
<keyword evidence="7" id="KW-0460">Magnesium</keyword>
<evidence type="ECO:0000256" key="3">
    <source>
        <dbReference type="ARBA" id="ARBA00009595"/>
    </source>
</evidence>
<dbReference type="GO" id="GO:0019677">
    <property type="term" value="P:NAD+ catabolic process"/>
    <property type="evidence" value="ECO:0007669"/>
    <property type="project" value="TreeGrafter"/>
</dbReference>
<dbReference type="InterPro" id="IPR015376">
    <property type="entry name" value="Znr_NADH_PPase"/>
</dbReference>
<dbReference type="SUPFAM" id="SSF55811">
    <property type="entry name" value="Nudix"/>
    <property type="match status" value="2"/>
</dbReference>
<comment type="cofactor">
    <cofactor evidence="2">
        <name>Zn(2+)</name>
        <dbReference type="ChEBI" id="CHEBI:29105"/>
    </cofactor>
</comment>
<dbReference type="EC" id="3.6.1.22" evidence="4"/>
<proteinExistence type="inferred from homology"/>
<evidence type="ECO:0000256" key="9">
    <source>
        <dbReference type="ARBA" id="ARBA00023679"/>
    </source>
</evidence>
<dbReference type="PATRIC" id="fig|1129374.4.peg.2010"/>
<dbReference type="InterPro" id="IPR015375">
    <property type="entry name" value="NADH_PPase-like_N"/>
</dbReference>
<keyword evidence="12" id="KW-1185">Reference proteome</keyword>